<dbReference type="Proteomes" id="UP000198636">
    <property type="component" value="Unassembled WGS sequence"/>
</dbReference>
<dbReference type="RefSeq" id="WP_091547638.1">
    <property type="nucleotide sequence ID" value="NZ_FMUS01000051.1"/>
</dbReference>
<dbReference type="OrthoDB" id="3035051at2"/>
<dbReference type="AlphaFoldDB" id="A0A1G5LDP1"/>
<evidence type="ECO:0000313" key="2">
    <source>
        <dbReference type="Proteomes" id="UP000198636"/>
    </source>
</evidence>
<gene>
    <name evidence="1" type="ORF">SAMN03080606_04295</name>
</gene>
<name>A0A1G5LDP1_9FIRM</name>
<reference evidence="1 2" key="1">
    <citation type="submission" date="2016-10" db="EMBL/GenBank/DDBJ databases">
        <authorList>
            <person name="de Groot N.N."/>
        </authorList>
    </citation>
    <scope>NUCLEOTIDE SEQUENCE [LARGE SCALE GENOMIC DNA]</scope>
    <source>
        <strain evidence="1 2">DSM 18978</strain>
    </source>
</reference>
<evidence type="ECO:0000313" key="1">
    <source>
        <dbReference type="EMBL" id="SCZ10571.1"/>
    </source>
</evidence>
<dbReference type="EMBL" id="FMUS01000051">
    <property type="protein sequence ID" value="SCZ10571.1"/>
    <property type="molecule type" value="Genomic_DNA"/>
</dbReference>
<organism evidence="1 2">
    <name type="scientific">Alkaliphilus peptidifermentans DSM 18978</name>
    <dbReference type="NCBI Taxonomy" id="1120976"/>
    <lineage>
        <taxon>Bacteria</taxon>
        <taxon>Bacillati</taxon>
        <taxon>Bacillota</taxon>
        <taxon>Clostridia</taxon>
        <taxon>Peptostreptococcales</taxon>
        <taxon>Natronincolaceae</taxon>
        <taxon>Alkaliphilus</taxon>
    </lineage>
</organism>
<accession>A0A1G5LDP1</accession>
<protein>
    <submittedName>
        <fullName evidence="1">Uncharacterized protein</fullName>
    </submittedName>
</protein>
<keyword evidence="2" id="KW-1185">Reference proteome</keyword>
<sequence length="174" mass="20612">MSVIDSDKNYKLELDKLYFHDSEISSINILYKDNGDRTLELIIDYYNWEGNNDKSGIEWDWRKLKITVDYLAVFEWNAPDYVNNYQASVVLETKFDKGLEEIYEIEKSKQRKFNNYKSPIFSRSNYASVEFIMNSFDDGLIGDTGYIRFIGSDIQYSWIEGQKYGQIHIPIKEE</sequence>
<proteinExistence type="predicted"/>